<accession>A0A2M7TV08</accession>
<name>A0A2M7TV08_9BACT</name>
<evidence type="ECO:0000313" key="2">
    <source>
        <dbReference type="Proteomes" id="UP000228503"/>
    </source>
</evidence>
<gene>
    <name evidence="1" type="ORF">COY16_06295</name>
</gene>
<protein>
    <submittedName>
        <fullName evidence="1">Uncharacterized protein</fullName>
    </submittedName>
</protein>
<comment type="caution">
    <text evidence="1">The sequence shown here is derived from an EMBL/GenBank/DDBJ whole genome shotgun (WGS) entry which is preliminary data.</text>
</comment>
<reference evidence="2" key="1">
    <citation type="submission" date="2017-09" db="EMBL/GenBank/DDBJ databases">
        <title>Depth-based differentiation of microbial function through sediment-hosted aquifers and enrichment of novel symbionts in the deep terrestrial subsurface.</title>
        <authorList>
            <person name="Probst A.J."/>
            <person name="Ladd B."/>
            <person name="Jarett J.K."/>
            <person name="Geller-Mcgrath D.E."/>
            <person name="Sieber C.M.K."/>
            <person name="Emerson J.B."/>
            <person name="Anantharaman K."/>
            <person name="Thomas B.C."/>
            <person name="Malmstrom R."/>
            <person name="Stieglmeier M."/>
            <person name="Klingl A."/>
            <person name="Woyke T."/>
            <person name="Ryan C.M."/>
            <person name="Banfield J.F."/>
        </authorList>
    </citation>
    <scope>NUCLEOTIDE SEQUENCE [LARGE SCALE GENOMIC DNA]</scope>
</reference>
<dbReference type="Proteomes" id="UP000228503">
    <property type="component" value="Unassembled WGS sequence"/>
</dbReference>
<dbReference type="AlphaFoldDB" id="A0A2M7TV08"/>
<organism evidence="1 2">
    <name type="scientific">Candidatus Roizmanbacteria bacterium CG_4_10_14_0_2_um_filter_39_13</name>
    <dbReference type="NCBI Taxonomy" id="1974825"/>
    <lineage>
        <taxon>Bacteria</taxon>
        <taxon>Candidatus Roizmaniibacteriota</taxon>
    </lineage>
</organism>
<sequence>MPEIGTDINPQIGLEPQICLDHTPLPPSIERCFQRATVQLPRNDYISRMRNGVKKHEMIWVYDTIAHQLPADEVGKAWGLAQAESLARIENRIRLFQKGRTQIAESKQFAFRTFKRRSDGGIIKNDPRTALSLLPSELHESGIDSAGASNMIYPGLLWYENTFPVGLEVEHGIDTVEVLVYNNRPYIVPSLDDPTTVRLVHLDNDKNYGDMKTIPLAEAQKEQYPTLRELLIGQIEIDIS</sequence>
<evidence type="ECO:0000313" key="1">
    <source>
        <dbReference type="EMBL" id="PIZ61615.1"/>
    </source>
</evidence>
<proteinExistence type="predicted"/>
<dbReference type="EMBL" id="PFOB01000079">
    <property type="protein sequence ID" value="PIZ61615.1"/>
    <property type="molecule type" value="Genomic_DNA"/>
</dbReference>